<dbReference type="SUPFAM" id="SSF53686">
    <property type="entry name" value="Tryptophan synthase beta subunit-like PLP-dependent enzymes"/>
    <property type="match status" value="2"/>
</dbReference>
<dbReference type="PANTHER" id="PTHR48078">
    <property type="entry name" value="THREONINE DEHYDRATASE, MITOCHONDRIAL-RELATED"/>
    <property type="match status" value="1"/>
</dbReference>
<dbReference type="EC" id="5.1.1.18" evidence="14"/>
<dbReference type="GO" id="GO:0006565">
    <property type="term" value="P:L-serine catabolic process"/>
    <property type="evidence" value="ECO:0007669"/>
    <property type="project" value="TreeGrafter"/>
</dbReference>
<organism evidence="20 21">
    <name type="scientific">Ancylostoma ceylanicum</name>
    <dbReference type="NCBI Taxonomy" id="53326"/>
    <lineage>
        <taxon>Eukaryota</taxon>
        <taxon>Metazoa</taxon>
        <taxon>Ecdysozoa</taxon>
        <taxon>Nematoda</taxon>
        <taxon>Chromadorea</taxon>
        <taxon>Rhabditida</taxon>
        <taxon>Rhabditina</taxon>
        <taxon>Rhabditomorpha</taxon>
        <taxon>Strongyloidea</taxon>
        <taxon>Ancylostomatidae</taxon>
        <taxon>Ancylostomatinae</taxon>
        <taxon>Ancylostoma</taxon>
    </lineage>
</organism>
<evidence type="ECO:0000259" key="19">
    <source>
        <dbReference type="Pfam" id="PF00291"/>
    </source>
</evidence>
<evidence type="ECO:0000256" key="11">
    <source>
        <dbReference type="ARBA" id="ARBA00051769"/>
    </source>
</evidence>
<evidence type="ECO:0000256" key="7">
    <source>
        <dbReference type="ARBA" id="ARBA00041766"/>
    </source>
</evidence>
<gene>
    <name evidence="20" type="ORF">ANCCEY_11530</name>
</gene>
<dbReference type="Proteomes" id="UP000054495">
    <property type="component" value="Unassembled WGS sequence"/>
</dbReference>
<feature type="domain" description="Tryptophan synthase beta chain-like PALP" evidence="19">
    <location>
        <begin position="2"/>
        <end position="125"/>
    </location>
</feature>
<comment type="function">
    <text evidence="12">Catalyzes the synthesis of D-serine from L-serine. D-serine is a key coagonist with glutamate at NMDA receptors. Has dehydratase activity towards both L-serine and D-serine.</text>
</comment>
<accession>A0A0D6LHI8</accession>
<evidence type="ECO:0000313" key="20">
    <source>
        <dbReference type="EMBL" id="EPB69376.1"/>
    </source>
</evidence>
<comment type="catalytic activity">
    <reaction evidence="11">
        <text>L-serine = D-serine</text>
        <dbReference type="Rhea" id="RHEA:10980"/>
        <dbReference type="ChEBI" id="CHEBI:33384"/>
        <dbReference type="ChEBI" id="CHEBI:35247"/>
        <dbReference type="EC" id="5.1.1.18"/>
    </reaction>
</comment>
<dbReference type="GO" id="GO:0008721">
    <property type="term" value="F:D-serine ammonia-lyase activity"/>
    <property type="evidence" value="ECO:0007669"/>
    <property type="project" value="UniProtKB-EC"/>
</dbReference>
<dbReference type="FunFam" id="3.40.50.1100:FF:000041">
    <property type="entry name" value="Threonine ammonia-lyase, variant"/>
    <property type="match status" value="1"/>
</dbReference>
<dbReference type="AlphaFoldDB" id="A0A0D6LHI8"/>
<evidence type="ECO:0000256" key="17">
    <source>
        <dbReference type="ARBA" id="ARBA00081060"/>
    </source>
</evidence>
<dbReference type="EMBL" id="KE125303">
    <property type="protein sequence ID" value="EPB69376.1"/>
    <property type="molecule type" value="Genomic_DNA"/>
</dbReference>
<comment type="catalytic activity">
    <reaction evidence="9">
        <text>L-serine = pyruvate + NH4(+)</text>
        <dbReference type="Rhea" id="RHEA:19169"/>
        <dbReference type="ChEBI" id="CHEBI:15361"/>
        <dbReference type="ChEBI" id="CHEBI:28938"/>
        <dbReference type="ChEBI" id="CHEBI:33384"/>
        <dbReference type="EC" id="4.3.1.17"/>
    </reaction>
</comment>
<comment type="cofactor">
    <cofactor evidence="1">
        <name>pyridoxal 5'-phosphate</name>
        <dbReference type="ChEBI" id="CHEBI:597326"/>
    </cofactor>
</comment>
<evidence type="ECO:0000256" key="2">
    <source>
        <dbReference type="ARBA" id="ARBA00010869"/>
    </source>
</evidence>
<evidence type="ECO:0000256" key="4">
    <source>
        <dbReference type="ARBA" id="ARBA00022898"/>
    </source>
</evidence>
<comment type="catalytic activity">
    <reaction evidence="10">
        <text>D-serine = pyruvate + NH4(+)</text>
        <dbReference type="Rhea" id="RHEA:13977"/>
        <dbReference type="ChEBI" id="CHEBI:15361"/>
        <dbReference type="ChEBI" id="CHEBI:28938"/>
        <dbReference type="ChEBI" id="CHEBI:35247"/>
        <dbReference type="EC" id="4.3.1.18"/>
    </reaction>
</comment>
<feature type="domain" description="Tryptophan synthase beta chain-like PALP" evidence="19">
    <location>
        <begin position="379"/>
        <end position="524"/>
    </location>
</feature>
<feature type="domain" description="Tryptophan synthase beta chain-like PALP" evidence="19">
    <location>
        <begin position="126"/>
        <end position="219"/>
    </location>
</feature>
<dbReference type="GO" id="GO:0030170">
    <property type="term" value="F:pyridoxal phosphate binding"/>
    <property type="evidence" value="ECO:0007669"/>
    <property type="project" value="UniProtKB-ARBA"/>
</dbReference>
<dbReference type="InterPro" id="IPR050147">
    <property type="entry name" value="Ser/Thr_Dehydratase"/>
</dbReference>
<dbReference type="GO" id="GO:0009097">
    <property type="term" value="P:isoleucine biosynthetic process"/>
    <property type="evidence" value="ECO:0007669"/>
    <property type="project" value="TreeGrafter"/>
</dbReference>
<name>A0A0D6LHI8_9BILA</name>
<evidence type="ECO:0000256" key="12">
    <source>
        <dbReference type="ARBA" id="ARBA00056426"/>
    </source>
</evidence>
<dbReference type="GO" id="GO:0003941">
    <property type="term" value="F:L-serine ammonia-lyase activity"/>
    <property type="evidence" value="ECO:0007669"/>
    <property type="project" value="UniProtKB-EC"/>
</dbReference>
<dbReference type="EC" id="4.3.1.17" evidence="3"/>
<evidence type="ECO:0000256" key="5">
    <source>
        <dbReference type="ARBA" id="ARBA00023239"/>
    </source>
</evidence>
<keyword evidence="4" id="KW-0663">Pyridoxal phosphate</keyword>
<evidence type="ECO:0000256" key="10">
    <source>
        <dbReference type="ARBA" id="ARBA00050422"/>
    </source>
</evidence>
<feature type="domain" description="Tryptophan synthase beta chain-like PALP" evidence="19">
    <location>
        <begin position="299"/>
        <end position="376"/>
    </location>
</feature>
<evidence type="ECO:0000256" key="18">
    <source>
        <dbReference type="ARBA" id="ARBA00081761"/>
    </source>
</evidence>
<evidence type="ECO:0000256" key="1">
    <source>
        <dbReference type="ARBA" id="ARBA00001933"/>
    </source>
</evidence>
<evidence type="ECO:0000256" key="3">
    <source>
        <dbReference type="ARBA" id="ARBA00012093"/>
    </source>
</evidence>
<dbReference type="InterPro" id="IPR001926">
    <property type="entry name" value="TrpB-like_PALP"/>
</dbReference>
<dbReference type="GO" id="GO:0006567">
    <property type="term" value="P:L-threonine catabolic process"/>
    <property type="evidence" value="ECO:0007669"/>
    <property type="project" value="TreeGrafter"/>
</dbReference>
<comment type="similarity">
    <text evidence="2">Belongs to the serine/threonine dehydratase family.</text>
</comment>
<keyword evidence="5" id="KW-0456">Lyase</keyword>
<evidence type="ECO:0000256" key="16">
    <source>
        <dbReference type="ARBA" id="ARBA00076108"/>
    </source>
</evidence>
<dbReference type="Pfam" id="PF00291">
    <property type="entry name" value="PALP"/>
    <property type="match status" value="4"/>
</dbReference>
<protein>
    <recommendedName>
        <fullName evidence="15">Serine racemase</fullName>
        <ecNumber evidence="3">4.3.1.17</ecNumber>
        <ecNumber evidence="13">4.3.1.18</ecNumber>
        <ecNumber evidence="14">5.1.1.18</ecNumber>
    </recommendedName>
    <alternativeName>
        <fullName evidence="16">D-serine ammonia-lyase</fullName>
    </alternativeName>
    <alternativeName>
        <fullName evidence="18">D-serine dehydratase</fullName>
    </alternativeName>
    <alternativeName>
        <fullName evidence="17">L-serine ammonia-lyase</fullName>
    </alternativeName>
    <alternativeName>
        <fullName evidence="7">L-serine deaminase</fullName>
    </alternativeName>
    <alternativeName>
        <fullName evidence="6">L-serine dehydratase</fullName>
    </alternativeName>
    <alternativeName>
        <fullName evidence="8">L-threonine dehydratase</fullName>
    </alternativeName>
</protein>
<evidence type="ECO:0000256" key="14">
    <source>
        <dbReference type="ARBA" id="ARBA00066592"/>
    </source>
</evidence>
<evidence type="ECO:0000313" key="21">
    <source>
        <dbReference type="Proteomes" id="UP000054495"/>
    </source>
</evidence>
<proteinExistence type="inferred from homology"/>
<evidence type="ECO:0000256" key="15">
    <source>
        <dbReference type="ARBA" id="ARBA00070760"/>
    </source>
</evidence>
<dbReference type="GO" id="GO:0005524">
    <property type="term" value="F:ATP binding"/>
    <property type="evidence" value="ECO:0007669"/>
    <property type="project" value="UniProtKB-ARBA"/>
</dbReference>
<evidence type="ECO:0000256" key="13">
    <source>
        <dbReference type="ARBA" id="ARBA00066349"/>
    </source>
</evidence>
<evidence type="ECO:0000256" key="9">
    <source>
        <dbReference type="ARBA" id="ARBA00049406"/>
    </source>
</evidence>
<evidence type="ECO:0000256" key="6">
    <source>
        <dbReference type="ARBA" id="ARBA00031418"/>
    </source>
</evidence>
<dbReference type="Gene3D" id="3.40.50.1100">
    <property type="match status" value="4"/>
</dbReference>
<dbReference type="GO" id="GO:0030378">
    <property type="term" value="F:serine racemase activity"/>
    <property type="evidence" value="ECO:0007669"/>
    <property type="project" value="UniProtKB-EC"/>
</dbReference>
<dbReference type="PANTHER" id="PTHR48078:SF19">
    <property type="entry name" value="ACT DOMAIN-CONTAINING PROTEIN"/>
    <property type="match status" value="1"/>
</dbReference>
<keyword evidence="21" id="KW-1185">Reference proteome</keyword>
<dbReference type="EC" id="4.3.1.18" evidence="13"/>
<dbReference type="GO" id="GO:0070178">
    <property type="term" value="P:D-serine metabolic process"/>
    <property type="evidence" value="ECO:0007669"/>
    <property type="project" value="UniProtKB-ARBA"/>
</dbReference>
<dbReference type="InterPro" id="IPR036052">
    <property type="entry name" value="TrpB-like_PALP_sf"/>
</dbReference>
<reference evidence="20 21" key="1">
    <citation type="submission" date="2013-05" db="EMBL/GenBank/DDBJ databases">
        <title>Draft genome of the parasitic nematode Anyclostoma ceylanicum.</title>
        <authorList>
            <person name="Mitreva M."/>
        </authorList>
    </citation>
    <scope>NUCLEOTIDE SEQUENCE [LARGE SCALE GENOMIC DNA]</scope>
</reference>
<evidence type="ECO:0000256" key="8">
    <source>
        <dbReference type="ARBA" id="ARBA00042605"/>
    </source>
</evidence>
<dbReference type="GO" id="GO:0004794">
    <property type="term" value="F:threonine deaminase activity"/>
    <property type="evidence" value="ECO:0007669"/>
    <property type="project" value="TreeGrafter"/>
</dbReference>
<sequence>MEVNQDTGSFKERGGRFALMKLTEQEKKSGVFAASAGNHAQAIAIHGKQLGIKVNVVMPRHAPLMKITKCKELGANVLVEGKDIGVSRQIALKLAKESGGKYINGYDHIDVLAGAGTVATEILDQKSLEAGKPIPIKSNPTLADGLAVPTVGVNAFHSLKNLVSKVIAVKETDIAVGILRLLETEKVVTEGAGAIGVAALLAGNLPELTGKKVVCILSGGNIDSTMVGRCIEKGLAVDNRLIRFEALISDRPGGVAELSKLVADTGASVKDMAMDYFDPCSDPKNPKDLSLSQIKEAYERIKRTGSFKERGARNALMSLSQEERKKGVFVGSNGNYAEAMAYHGKQLGVPVTVVMPRFISLTTISLCKDFGAEVVVEVKDVDYVLVPVGGAGLLAGIASAIKQTSPKTKIIGVEPEASRPLSNIILARFQAALKEGRPVNIKTLPSLASSLAVSRVGYNSFHIAKGNIEKTIAVRENEISLAILRMLEREKALVEGAGAMGPAALLAGNVEGISGKKVVCVLSGGNIDSTIVGRSIEKGLVADHRLVMFEVLLPDRPGCLSEVFEIAGHTGASIKHVAVVFLMEKF</sequence>